<proteinExistence type="predicted"/>
<dbReference type="Pfam" id="PF11887">
    <property type="entry name" value="Mce4_CUP1"/>
    <property type="match status" value="1"/>
</dbReference>
<dbReference type="EMBL" id="PECM01000010">
    <property type="protein sequence ID" value="TEA01593.1"/>
    <property type="molecule type" value="Genomic_DNA"/>
</dbReference>
<evidence type="ECO:0000256" key="1">
    <source>
        <dbReference type="SAM" id="MobiDB-lite"/>
    </source>
</evidence>
<organism evidence="5 8">
    <name type="scientific">Mycobacteroides salmoniphilum</name>
    <dbReference type="NCBI Taxonomy" id="404941"/>
    <lineage>
        <taxon>Bacteria</taxon>
        <taxon>Bacillati</taxon>
        <taxon>Actinomycetota</taxon>
        <taxon>Actinomycetes</taxon>
        <taxon>Mycobacteriales</taxon>
        <taxon>Mycobacteriaceae</taxon>
        <taxon>Mycobacteroides</taxon>
    </lineage>
</organism>
<evidence type="ECO:0000259" key="3">
    <source>
        <dbReference type="Pfam" id="PF02470"/>
    </source>
</evidence>
<dbReference type="RefSeq" id="WP_134144984.1">
    <property type="nucleotide sequence ID" value="NZ_PECK01000002.1"/>
</dbReference>
<gene>
    <name evidence="6" type="ORF">CCUG60883_04127</name>
    <name evidence="5" type="ORF">CCUG60885_00907</name>
</gene>
<dbReference type="Proteomes" id="UP000295685">
    <property type="component" value="Unassembled WGS sequence"/>
</dbReference>
<feature type="compositionally biased region" description="Pro residues" evidence="1">
    <location>
        <begin position="432"/>
        <end position="442"/>
    </location>
</feature>
<protein>
    <submittedName>
        <fullName evidence="5">Mce related protein</fullName>
    </submittedName>
</protein>
<evidence type="ECO:0000313" key="5">
    <source>
        <dbReference type="EMBL" id="TDZ97363.1"/>
    </source>
</evidence>
<feature type="chain" id="PRO_5039606252" evidence="2">
    <location>
        <begin position="23"/>
        <end position="448"/>
    </location>
</feature>
<evidence type="ECO:0000313" key="7">
    <source>
        <dbReference type="Proteomes" id="UP000294844"/>
    </source>
</evidence>
<dbReference type="InterPro" id="IPR052336">
    <property type="entry name" value="MlaD_Phospholipid_Transporter"/>
</dbReference>
<feature type="domain" description="Mce/MlaD" evidence="3">
    <location>
        <begin position="43"/>
        <end position="118"/>
    </location>
</feature>
<sequence length="448" mass="45655" precursor="true">MATRKRAAAVGTATILAATVLSGCGTNGLGDLPLPAPGVGSGGYHLTALFSNILNLPNNAKVKLAGADVGQVDDMRVSNYTAITTLRIIHGVRLPKGSTAELRSATPLGDVFVSIRPPAGATSDSPVLREGDTIGLDSTMAAATVESVLSSAALVSNGGAVRNLTNVINGFGKATGDQGQAFGDLIKDSNRLLGTLNTRSAQISDALTQTAQLADQLDTKNQTLADIVKEADPATEALAANTAQLSQLVLQIGATTKQLQKFPSIAGTDTSGHSLIKDANTIAKSWNDIAQDPTVDINGLNRQITTLIKSTPSNAISVRVSIDKLVLGSIPDAGFKGDVGSHGPKRYNWAQLVGSFKYTLWRLQERVVGKGVYGGDDVPMRPSPTEPGVIERVPGPPPGAAPPGTSNPGAPVPPGQADPASAPAPGAVTAPVPAPAPGPAPAPEVMGQ</sequence>
<dbReference type="OrthoDB" id="4368973at2"/>
<evidence type="ECO:0000313" key="8">
    <source>
        <dbReference type="Proteomes" id="UP000295685"/>
    </source>
</evidence>
<dbReference type="PANTHER" id="PTHR33371">
    <property type="entry name" value="INTERMEMBRANE PHOSPHOLIPID TRANSPORT SYSTEM BINDING PROTEIN MLAD-RELATED"/>
    <property type="match status" value="1"/>
</dbReference>
<accession>A0A4R8SJC7</accession>
<comment type="caution">
    <text evidence="5">The sequence shown here is derived from an EMBL/GenBank/DDBJ whole genome shotgun (WGS) entry which is preliminary data.</text>
</comment>
<dbReference type="InterPro" id="IPR024516">
    <property type="entry name" value="Mce_C"/>
</dbReference>
<evidence type="ECO:0000313" key="6">
    <source>
        <dbReference type="EMBL" id="TEA01593.1"/>
    </source>
</evidence>
<feature type="signal peptide" evidence="2">
    <location>
        <begin position="1"/>
        <end position="22"/>
    </location>
</feature>
<reference evidence="7 8" key="1">
    <citation type="journal article" date="2019" name="Sci. Rep.">
        <title>Extended insight into the Mycobacterium chelonae-abscessus complex through whole genome sequencing of Mycobacterium salmoniphilum outbreak and Mycobacterium salmoniphilum-like strains.</title>
        <authorList>
            <person name="Behra P.R.K."/>
            <person name="Das S."/>
            <person name="Pettersson B.M.F."/>
            <person name="Shirreff L."/>
            <person name="DuCote T."/>
            <person name="Jacobsson K.G."/>
            <person name="Ennis D.G."/>
            <person name="Kirsebom L.A."/>
        </authorList>
    </citation>
    <scope>NUCLEOTIDE SEQUENCE [LARGE SCALE GENOMIC DNA]</scope>
    <source>
        <strain evidence="6 7">CCUG 60883</strain>
        <strain evidence="5 8">CCUG 60885</strain>
    </source>
</reference>
<dbReference type="Proteomes" id="UP000294844">
    <property type="component" value="Unassembled WGS sequence"/>
</dbReference>
<keyword evidence="2" id="KW-0732">Signal</keyword>
<evidence type="ECO:0000259" key="4">
    <source>
        <dbReference type="Pfam" id="PF11887"/>
    </source>
</evidence>
<dbReference type="PANTHER" id="PTHR33371:SF15">
    <property type="entry name" value="LIPOPROTEIN LPRN"/>
    <property type="match status" value="1"/>
</dbReference>
<name>A0A4R8SJC7_9MYCO</name>
<dbReference type="GO" id="GO:0005576">
    <property type="term" value="C:extracellular region"/>
    <property type="evidence" value="ECO:0007669"/>
    <property type="project" value="TreeGrafter"/>
</dbReference>
<feature type="region of interest" description="Disordered" evidence="1">
    <location>
        <begin position="371"/>
        <end position="448"/>
    </location>
</feature>
<dbReference type="Pfam" id="PF02470">
    <property type="entry name" value="MlaD"/>
    <property type="match status" value="1"/>
</dbReference>
<dbReference type="PROSITE" id="PS51257">
    <property type="entry name" value="PROKAR_LIPOPROTEIN"/>
    <property type="match status" value="1"/>
</dbReference>
<feature type="compositionally biased region" description="Low complexity" evidence="1">
    <location>
        <begin position="419"/>
        <end position="431"/>
    </location>
</feature>
<dbReference type="EMBL" id="PECK01000002">
    <property type="protein sequence ID" value="TDZ97363.1"/>
    <property type="molecule type" value="Genomic_DNA"/>
</dbReference>
<dbReference type="InterPro" id="IPR003399">
    <property type="entry name" value="Mce/MlaD"/>
</dbReference>
<dbReference type="AlphaFoldDB" id="A0A4R8SJC7"/>
<feature type="domain" description="Mammalian cell entry C-terminal" evidence="4">
    <location>
        <begin position="127"/>
        <end position="262"/>
    </location>
</feature>
<evidence type="ECO:0000256" key="2">
    <source>
        <dbReference type="SAM" id="SignalP"/>
    </source>
</evidence>
<keyword evidence="7" id="KW-1185">Reference proteome</keyword>